<dbReference type="Pfam" id="PF12728">
    <property type="entry name" value="HTH_17"/>
    <property type="match status" value="1"/>
</dbReference>
<dbReference type="EMBL" id="JAOF01000001">
    <property type="protein sequence ID" value="EUA46608.1"/>
    <property type="molecule type" value="Genomic_DNA"/>
</dbReference>
<dbReference type="InterPro" id="IPR010093">
    <property type="entry name" value="SinI_DNA-bd"/>
</dbReference>
<comment type="caution">
    <text evidence="2">The sequence shown here is derived from an EMBL/GenBank/DDBJ whole genome shotgun (WGS) entry which is preliminary data.</text>
</comment>
<dbReference type="InterPro" id="IPR009061">
    <property type="entry name" value="DNA-bd_dom_put_sf"/>
</dbReference>
<dbReference type="InterPro" id="IPR041657">
    <property type="entry name" value="HTH_17"/>
</dbReference>
<evidence type="ECO:0000259" key="1">
    <source>
        <dbReference type="Pfam" id="PF12728"/>
    </source>
</evidence>
<sequence>MDEQLSITAAAERLGVSRMTIWRWTREGKLPARRVGPKLLRVRLADIDRMVTPV</sequence>
<dbReference type="NCBIfam" id="TIGR01764">
    <property type="entry name" value="excise"/>
    <property type="match status" value="1"/>
</dbReference>
<accession>A0A829Q2C7</accession>
<feature type="domain" description="Helix-turn-helix" evidence="1">
    <location>
        <begin position="5"/>
        <end position="51"/>
    </location>
</feature>
<dbReference type="GO" id="GO:0003677">
    <property type="term" value="F:DNA binding"/>
    <property type="evidence" value="ECO:0007669"/>
    <property type="project" value="InterPro"/>
</dbReference>
<dbReference type="AlphaFoldDB" id="A0A829Q2C7"/>
<dbReference type="Gene3D" id="1.10.1660.10">
    <property type="match status" value="1"/>
</dbReference>
<name>A0A829Q2C7_9MYCO</name>
<dbReference type="SUPFAM" id="SSF46955">
    <property type="entry name" value="Putative DNA-binding domain"/>
    <property type="match status" value="1"/>
</dbReference>
<organism evidence="2 3">
    <name type="scientific">Mycobacteroides abscessus 21</name>
    <dbReference type="NCBI Taxonomy" id="1299324"/>
    <lineage>
        <taxon>Bacteria</taxon>
        <taxon>Bacillati</taxon>
        <taxon>Actinomycetota</taxon>
        <taxon>Actinomycetes</taxon>
        <taxon>Mycobacteriales</taxon>
        <taxon>Mycobacteriaceae</taxon>
        <taxon>Mycobacteroides</taxon>
        <taxon>Mycobacteroides abscessus</taxon>
    </lineage>
</organism>
<evidence type="ECO:0000313" key="2">
    <source>
        <dbReference type="EMBL" id="EUA46608.1"/>
    </source>
</evidence>
<proteinExistence type="predicted"/>
<evidence type="ECO:0000313" key="3">
    <source>
        <dbReference type="Proteomes" id="UP000020103"/>
    </source>
</evidence>
<gene>
    <name evidence="2" type="ORF">I543_3798</name>
</gene>
<reference evidence="2 3" key="1">
    <citation type="submission" date="2013-12" db="EMBL/GenBank/DDBJ databases">
        <authorList>
            <person name="Madinger N."/>
            <person name="Lenaerts A."/>
            <person name="Ordway D."/>
            <person name="DeGroote M.A."/>
            <person name="Parker T."/>
            <person name="Sizemore C."/>
            <person name="Tallon L.J."/>
            <person name="Sadzewicz L.K."/>
            <person name="Sengamalay N."/>
            <person name="Fraser C.M."/>
            <person name="Hine E."/>
            <person name="Shefchek K.A."/>
            <person name="Das S.P."/>
            <person name="Tettelin H."/>
        </authorList>
    </citation>
    <scope>NUCLEOTIDE SEQUENCE [LARGE SCALE GENOMIC DNA]</scope>
    <source>
        <strain evidence="2 3">21</strain>
    </source>
</reference>
<protein>
    <submittedName>
        <fullName evidence="2">DNA binding, excisionase family domain protein</fullName>
    </submittedName>
</protein>
<dbReference type="Proteomes" id="UP000020103">
    <property type="component" value="Unassembled WGS sequence"/>
</dbReference>